<feature type="compositionally biased region" description="Pro residues" evidence="1">
    <location>
        <begin position="45"/>
        <end position="72"/>
    </location>
</feature>
<protein>
    <submittedName>
        <fullName evidence="2">Uncharacterized protein</fullName>
    </submittedName>
</protein>
<sequence>MNSTPHFLHINSPLSPHPPHPSQTLSPTTTQPTTPSLYHHLSPIHPDPAPPPPSPPPPPITPPTLPHKPPTTPHKSSPHHPPSTHHLPHHTPTNPPASHPPSCTPTASLLPTTCTSYTTTPSPTLTSGPHLLDEPFPSTHKHTLHFQIPRSPTSALSRPLSATHPTSVLNPTLTAPTKRTHIVEPNCLYLRHALHPNSLCCKFYCATISVPSHNSPHNYLQAPRHHSATPVPSASISARLSFIPIQRVPLYKYTDPHLYSDHTPNRASTLPISILPSGAANNSPDRTPLSHTHLSLSTVAAASLSTHTREHNALRPRSSLTSEERPPQAVPNTIFLLCLRQCVPIVTHNSRLAGAFSTTDHLSGYRTPHYIHPPSVKSKQFLRAAPPAHRKLCSHPSARCLARRRASDTPPSTELSLPYTAPLQSRPVPIYLHPVLTALASDTKLHTTLTNLI</sequence>
<evidence type="ECO:0000313" key="3">
    <source>
        <dbReference type="Proteomes" id="UP000283509"/>
    </source>
</evidence>
<feature type="compositionally biased region" description="Low complexity" evidence="1">
    <location>
        <begin position="108"/>
        <end position="130"/>
    </location>
</feature>
<accession>A0A423TSZ5</accession>
<evidence type="ECO:0000313" key="2">
    <source>
        <dbReference type="EMBL" id="ROT79578.1"/>
    </source>
</evidence>
<reference evidence="2 3" key="1">
    <citation type="submission" date="2018-04" db="EMBL/GenBank/DDBJ databases">
        <authorList>
            <person name="Zhang X."/>
            <person name="Yuan J."/>
            <person name="Li F."/>
            <person name="Xiang J."/>
        </authorList>
    </citation>
    <scope>NUCLEOTIDE SEQUENCE [LARGE SCALE GENOMIC DNA]</scope>
    <source>
        <tissue evidence="2">Muscle</tissue>
    </source>
</reference>
<feature type="compositionally biased region" description="Pro residues" evidence="1">
    <location>
        <begin position="93"/>
        <end position="103"/>
    </location>
</feature>
<dbReference type="EMBL" id="QCYY01001223">
    <property type="protein sequence ID" value="ROT79578.1"/>
    <property type="molecule type" value="Genomic_DNA"/>
</dbReference>
<feature type="region of interest" description="Disordered" evidence="1">
    <location>
        <begin position="305"/>
        <end position="326"/>
    </location>
</feature>
<feature type="compositionally biased region" description="Low complexity" evidence="1">
    <location>
        <begin position="22"/>
        <end position="44"/>
    </location>
</feature>
<name>A0A423TSZ5_PENVA</name>
<dbReference type="Proteomes" id="UP000283509">
    <property type="component" value="Unassembled WGS sequence"/>
</dbReference>
<proteinExistence type="predicted"/>
<keyword evidence="3" id="KW-1185">Reference proteome</keyword>
<evidence type="ECO:0000256" key="1">
    <source>
        <dbReference type="SAM" id="MobiDB-lite"/>
    </source>
</evidence>
<feature type="region of interest" description="Disordered" evidence="1">
    <location>
        <begin position="1"/>
        <end position="172"/>
    </location>
</feature>
<feature type="compositionally biased region" description="Basic residues" evidence="1">
    <location>
        <begin position="76"/>
        <end position="89"/>
    </location>
</feature>
<organism evidence="2 3">
    <name type="scientific">Penaeus vannamei</name>
    <name type="common">Whiteleg shrimp</name>
    <name type="synonym">Litopenaeus vannamei</name>
    <dbReference type="NCBI Taxonomy" id="6689"/>
    <lineage>
        <taxon>Eukaryota</taxon>
        <taxon>Metazoa</taxon>
        <taxon>Ecdysozoa</taxon>
        <taxon>Arthropoda</taxon>
        <taxon>Crustacea</taxon>
        <taxon>Multicrustacea</taxon>
        <taxon>Malacostraca</taxon>
        <taxon>Eumalacostraca</taxon>
        <taxon>Eucarida</taxon>
        <taxon>Decapoda</taxon>
        <taxon>Dendrobranchiata</taxon>
        <taxon>Penaeoidea</taxon>
        <taxon>Penaeidae</taxon>
        <taxon>Penaeus</taxon>
    </lineage>
</organism>
<gene>
    <name evidence="2" type="ORF">C7M84_001689</name>
</gene>
<dbReference type="AlphaFoldDB" id="A0A423TSZ5"/>
<comment type="caution">
    <text evidence="2">The sequence shown here is derived from an EMBL/GenBank/DDBJ whole genome shotgun (WGS) entry which is preliminary data.</text>
</comment>
<reference evidence="2 3" key="2">
    <citation type="submission" date="2019-01" db="EMBL/GenBank/DDBJ databases">
        <title>The decoding of complex shrimp genome reveals the adaptation for benthos swimmer, frequently molting mechanism and breeding impact on genome.</title>
        <authorList>
            <person name="Sun Y."/>
            <person name="Gao Y."/>
            <person name="Yu Y."/>
        </authorList>
    </citation>
    <scope>NUCLEOTIDE SEQUENCE [LARGE SCALE GENOMIC DNA]</scope>
    <source>
        <tissue evidence="2">Muscle</tissue>
    </source>
</reference>
<feature type="compositionally biased region" description="Polar residues" evidence="1">
    <location>
        <begin position="163"/>
        <end position="172"/>
    </location>
</feature>